<reference evidence="2 3" key="1">
    <citation type="submission" date="2017-07" db="EMBL/GenBank/DDBJ databases">
        <title>Raoultella ornithinolytica strain HH3 draft genome.</title>
        <authorList>
            <person name="Duceppe M.-O."/>
            <person name="Huang H."/>
            <person name="Phipps-Todd B."/>
        </authorList>
    </citation>
    <scope>NUCLEOTIDE SEQUENCE [LARGE SCALE GENOMIC DNA]</scope>
    <source>
        <strain evidence="2 3">HH3</strain>
    </source>
</reference>
<organism evidence="2 3">
    <name type="scientific">Raoultella ornithinolytica</name>
    <name type="common">Klebsiella ornithinolytica</name>
    <dbReference type="NCBI Taxonomy" id="54291"/>
    <lineage>
        <taxon>Bacteria</taxon>
        <taxon>Pseudomonadati</taxon>
        <taxon>Pseudomonadota</taxon>
        <taxon>Gammaproteobacteria</taxon>
        <taxon>Enterobacterales</taxon>
        <taxon>Enterobacteriaceae</taxon>
        <taxon>Klebsiella/Raoultella group</taxon>
        <taxon>Raoultella</taxon>
    </lineage>
</organism>
<protein>
    <recommendedName>
        <fullName evidence="1">HTH cro/C1-type domain-containing protein</fullName>
    </recommendedName>
</protein>
<sequence>MKNTVLVDAQNKLGFSKAEMARALSVHYNTYDKWERGEQKPQAAVYTAVDMLLFMHAKGILTEWMSRAE</sequence>
<dbReference type="SUPFAM" id="SSF47413">
    <property type="entry name" value="lambda repressor-like DNA-binding domains"/>
    <property type="match status" value="1"/>
</dbReference>
<evidence type="ECO:0000313" key="3">
    <source>
        <dbReference type="Proteomes" id="UP000229713"/>
    </source>
</evidence>
<dbReference type="AlphaFoldDB" id="A0A855F2S3"/>
<proteinExistence type="predicted"/>
<dbReference type="Proteomes" id="UP000229713">
    <property type="component" value="Unassembled WGS sequence"/>
</dbReference>
<dbReference type="InterPro" id="IPR001387">
    <property type="entry name" value="Cro/C1-type_HTH"/>
</dbReference>
<dbReference type="PROSITE" id="PS50943">
    <property type="entry name" value="HTH_CROC1"/>
    <property type="match status" value="1"/>
</dbReference>
<gene>
    <name evidence="2" type="ORF">CFY86_10530</name>
</gene>
<dbReference type="GO" id="GO:0003677">
    <property type="term" value="F:DNA binding"/>
    <property type="evidence" value="ECO:0007669"/>
    <property type="project" value="InterPro"/>
</dbReference>
<dbReference type="InterPro" id="IPR010982">
    <property type="entry name" value="Lambda_DNA-bd_dom_sf"/>
</dbReference>
<evidence type="ECO:0000313" key="2">
    <source>
        <dbReference type="EMBL" id="PIK84468.1"/>
    </source>
</evidence>
<feature type="domain" description="HTH cro/C1-type" evidence="1">
    <location>
        <begin position="6"/>
        <end position="41"/>
    </location>
</feature>
<accession>A0A855F2S3</accession>
<dbReference type="RefSeq" id="WP_099843333.1">
    <property type="nucleotide sequence ID" value="NZ_NKYI01000017.1"/>
</dbReference>
<name>A0A855F2S3_RAOOR</name>
<dbReference type="Gene3D" id="1.10.260.40">
    <property type="entry name" value="lambda repressor-like DNA-binding domains"/>
    <property type="match status" value="1"/>
</dbReference>
<dbReference type="CDD" id="cd00093">
    <property type="entry name" value="HTH_XRE"/>
    <property type="match status" value="1"/>
</dbReference>
<evidence type="ECO:0000259" key="1">
    <source>
        <dbReference type="PROSITE" id="PS50943"/>
    </source>
</evidence>
<dbReference type="EMBL" id="NKYI01000017">
    <property type="protein sequence ID" value="PIK84468.1"/>
    <property type="molecule type" value="Genomic_DNA"/>
</dbReference>
<comment type="caution">
    <text evidence="2">The sequence shown here is derived from an EMBL/GenBank/DDBJ whole genome shotgun (WGS) entry which is preliminary data.</text>
</comment>
<dbReference type="Pfam" id="PF01381">
    <property type="entry name" value="HTH_3"/>
    <property type="match status" value="1"/>
</dbReference>